<dbReference type="AlphaFoldDB" id="A0A9P5LBT0"/>
<proteinExistence type="predicted"/>
<accession>A0A9P5LBT0</accession>
<organism evidence="2 3">
    <name type="scientific">Cylindrodendrum hubeiense</name>
    <dbReference type="NCBI Taxonomy" id="595255"/>
    <lineage>
        <taxon>Eukaryota</taxon>
        <taxon>Fungi</taxon>
        <taxon>Dikarya</taxon>
        <taxon>Ascomycota</taxon>
        <taxon>Pezizomycotina</taxon>
        <taxon>Sordariomycetes</taxon>
        <taxon>Hypocreomycetidae</taxon>
        <taxon>Hypocreales</taxon>
        <taxon>Nectriaceae</taxon>
        <taxon>Cylindrodendrum</taxon>
    </lineage>
</organism>
<feature type="domain" description="Serine aminopeptidase S33" evidence="1">
    <location>
        <begin position="31"/>
        <end position="266"/>
    </location>
</feature>
<sequence length="283" mass="31056">MISESYPAPCDHQLSTLPSGAAVHKWSCVSPVAIFILQHGFGEYAERYVSSHSELIRKLNEKRIDVWAIDLWGHGSSPGTRGRVHVEKAVQDHIQLRHQAAAQGLPVFLFGLSLGGLVTAGSVTQDSSRVDGVILASPALPVPFSPLGERAIGLLARILPTVDVPKDRTPIEKLFRDMEQIRLAEADTLMFRGRMPLLLAATALQVGTAMWDKLGEWRTPTLVIHGTSDIAAPCETSKTFVDEIASPEKILHLVEGGYHELLNDLDPDNIVQLILTWLKDRLS</sequence>
<dbReference type="InterPro" id="IPR022742">
    <property type="entry name" value="Hydrolase_4"/>
</dbReference>
<dbReference type="PANTHER" id="PTHR11614">
    <property type="entry name" value="PHOSPHOLIPASE-RELATED"/>
    <property type="match status" value="1"/>
</dbReference>
<keyword evidence="3" id="KW-1185">Reference proteome</keyword>
<dbReference type="InterPro" id="IPR029058">
    <property type="entry name" value="AB_hydrolase_fold"/>
</dbReference>
<evidence type="ECO:0000259" key="1">
    <source>
        <dbReference type="Pfam" id="PF12146"/>
    </source>
</evidence>
<dbReference type="InterPro" id="IPR051044">
    <property type="entry name" value="MAG_DAG_Lipase"/>
</dbReference>
<evidence type="ECO:0000313" key="3">
    <source>
        <dbReference type="Proteomes" id="UP000722485"/>
    </source>
</evidence>
<reference evidence="2" key="1">
    <citation type="submission" date="2020-03" db="EMBL/GenBank/DDBJ databases">
        <title>Draft Genome Sequence of Cylindrodendrum hubeiense.</title>
        <authorList>
            <person name="Buettner E."/>
            <person name="Kellner H."/>
        </authorList>
    </citation>
    <scope>NUCLEOTIDE SEQUENCE</scope>
    <source>
        <strain evidence="2">IHI 201604</strain>
    </source>
</reference>
<gene>
    <name evidence="2" type="ORF">G7Z17_g5376</name>
</gene>
<dbReference type="Pfam" id="PF12146">
    <property type="entry name" value="Hydrolase_4"/>
    <property type="match status" value="1"/>
</dbReference>
<dbReference type="Proteomes" id="UP000722485">
    <property type="component" value="Unassembled WGS sequence"/>
</dbReference>
<evidence type="ECO:0000313" key="2">
    <source>
        <dbReference type="EMBL" id="KAF7550941.1"/>
    </source>
</evidence>
<protein>
    <recommendedName>
        <fullName evidence="1">Serine aminopeptidase S33 domain-containing protein</fullName>
    </recommendedName>
</protein>
<comment type="caution">
    <text evidence="2">The sequence shown here is derived from an EMBL/GenBank/DDBJ whole genome shotgun (WGS) entry which is preliminary data.</text>
</comment>
<dbReference type="EMBL" id="JAANBB010000088">
    <property type="protein sequence ID" value="KAF7550941.1"/>
    <property type="molecule type" value="Genomic_DNA"/>
</dbReference>
<dbReference type="Gene3D" id="3.40.50.1820">
    <property type="entry name" value="alpha/beta hydrolase"/>
    <property type="match status" value="1"/>
</dbReference>
<dbReference type="OrthoDB" id="2498029at2759"/>
<dbReference type="SUPFAM" id="SSF53474">
    <property type="entry name" value="alpha/beta-Hydrolases"/>
    <property type="match status" value="1"/>
</dbReference>
<name>A0A9P5LBT0_9HYPO</name>